<feature type="region of interest" description="Disordered" evidence="2">
    <location>
        <begin position="93"/>
        <end position="191"/>
    </location>
</feature>
<organism evidence="3 4">
    <name type="scientific">Coptotermes formosanus</name>
    <name type="common">Formosan subterranean termite</name>
    <dbReference type="NCBI Taxonomy" id="36987"/>
    <lineage>
        <taxon>Eukaryota</taxon>
        <taxon>Metazoa</taxon>
        <taxon>Ecdysozoa</taxon>
        <taxon>Arthropoda</taxon>
        <taxon>Hexapoda</taxon>
        <taxon>Insecta</taxon>
        <taxon>Pterygota</taxon>
        <taxon>Neoptera</taxon>
        <taxon>Polyneoptera</taxon>
        <taxon>Dictyoptera</taxon>
        <taxon>Blattodea</taxon>
        <taxon>Blattoidea</taxon>
        <taxon>Termitoidae</taxon>
        <taxon>Rhinotermitidae</taxon>
        <taxon>Coptotermes</taxon>
    </lineage>
</organism>
<feature type="region of interest" description="Disordered" evidence="2">
    <location>
        <begin position="32"/>
        <end position="59"/>
    </location>
</feature>
<dbReference type="SUPFAM" id="SSF144232">
    <property type="entry name" value="HIT/MYND zinc finger-like"/>
    <property type="match status" value="1"/>
</dbReference>
<evidence type="ECO:0000313" key="3">
    <source>
        <dbReference type="EMBL" id="GFG35452.1"/>
    </source>
</evidence>
<feature type="region of interest" description="Disordered" evidence="2">
    <location>
        <begin position="617"/>
        <end position="645"/>
    </location>
</feature>
<feature type="compositionally biased region" description="Polar residues" evidence="2">
    <location>
        <begin position="349"/>
        <end position="361"/>
    </location>
</feature>
<dbReference type="Gene3D" id="6.10.140.2220">
    <property type="match status" value="1"/>
</dbReference>
<keyword evidence="4" id="KW-1185">Reference proteome</keyword>
<feature type="compositionally biased region" description="Polar residues" evidence="2">
    <location>
        <begin position="93"/>
        <end position="104"/>
    </location>
</feature>
<feature type="region of interest" description="Disordered" evidence="2">
    <location>
        <begin position="452"/>
        <end position="471"/>
    </location>
</feature>
<keyword evidence="1" id="KW-0175">Coiled coil</keyword>
<feature type="coiled-coil region" evidence="1">
    <location>
        <begin position="225"/>
        <end position="252"/>
    </location>
</feature>
<dbReference type="InParanoid" id="A0A6L2PW63"/>
<gene>
    <name evidence="3" type="ORF">Cfor_09110</name>
</gene>
<evidence type="ECO:0000313" key="4">
    <source>
        <dbReference type="Proteomes" id="UP000502823"/>
    </source>
</evidence>
<feature type="compositionally biased region" description="Polar residues" evidence="2">
    <location>
        <begin position="161"/>
        <end position="174"/>
    </location>
</feature>
<feature type="non-terminal residue" evidence="3">
    <location>
        <position position="1"/>
    </location>
</feature>
<comment type="caution">
    <text evidence="3">The sequence shown here is derived from an EMBL/GenBank/DDBJ whole genome shotgun (WGS) entry which is preliminary data.</text>
</comment>
<name>A0A6L2PW63_COPFO</name>
<feature type="compositionally biased region" description="Low complexity" evidence="2">
    <location>
        <begin position="405"/>
        <end position="428"/>
    </location>
</feature>
<accession>A0A6L2PW63</accession>
<dbReference type="OrthoDB" id="432970at2759"/>
<feature type="region of interest" description="Disordered" evidence="2">
    <location>
        <begin position="383"/>
        <end position="435"/>
    </location>
</feature>
<evidence type="ECO:0008006" key="5">
    <source>
        <dbReference type="Google" id="ProtNLM"/>
    </source>
</evidence>
<proteinExistence type="predicted"/>
<feature type="compositionally biased region" description="Basic and acidic residues" evidence="2">
    <location>
        <begin position="134"/>
        <end position="144"/>
    </location>
</feature>
<sequence length="696" mass="76266">RPTLRRGDENERDCDSAASAQTAQGCCDVLRVREDRNSGQPRRGARNNDRFARGKSAYKRKPRLKLKNNYYLGHKLMAPCVLIADSDAVNKSSTAEANQDQTTELGEKEDEASDDIVPEAEKMPAESEIPGTKKTTEHNNKPQQDDVCSLPPSPEDDDENSAASSPESQGLSSKRSQETRRKQICSDSDSDTPAIVKKIKLSGIDYEEREHLVNEFVDSASRTGLEEIQKHSEKLQQEINTLNALARAKEHEWNNIIRLKKMKEEMFLRLQRKRQVILLTMGSISKPSSTLDWDLSSDMRLGECTVGTDEIPSSRDHTNLKETATRINSKEQNTVSQFGLQPQLTGGVSVLKSNQNHNGQNPVIGEGRQGPILDVKSIIADYRSRHPETVPRRGRRLKSSLQDTSRPSSADSSRSGAPSHAIPESGGNVNPGGSSGGISFKDVLVQFAKLSQTEQRHEPLPVTTAASKPPPYPEVTLHPVLAPHSPPHQSPSSSLLHGILTKSNNAAQHRGDTSISARPTTFSPTLARLLTAPERLPNVVSTNATSYHGAAAHVSISDLLSTSKVSKLLSYMNVVAVCCKKMKIQCKTPSVSTILDQFIQLPSSNRFLRSIEEEQEDSADRLVIDESGDGDGGRSRGENEDDQGPEIAAEDVPECQGCHQRAAQFVCAGCGNQWYCSRDCQVGIGPYESAVIRQQC</sequence>
<dbReference type="AlphaFoldDB" id="A0A6L2PW63"/>
<evidence type="ECO:0000256" key="1">
    <source>
        <dbReference type="SAM" id="Coils"/>
    </source>
</evidence>
<evidence type="ECO:0000256" key="2">
    <source>
        <dbReference type="SAM" id="MobiDB-lite"/>
    </source>
</evidence>
<protein>
    <recommendedName>
        <fullName evidence="5">MYND-type domain-containing protein</fullName>
    </recommendedName>
</protein>
<dbReference type="EMBL" id="BLKM01000550">
    <property type="protein sequence ID" value="GFG35452.1"/>
    <property type="molecule type" value="Genomic_DNA"/>
</dbReference>
<reference evidence="4" key="1">
    <citation type="submission" date="2020-01" db="EMBL/GenBank/DDBJ databases">
        <title>Draft genome sequence of the Termite Coptotermes fromosanus.</title>
        <authorList>
            <person name="Itakura S."/>
            <person name="Yosikawa Y."/>
            <person name="Umezawa K."/>
        </authorList>
    </citation>
    <scope>NUCLEOTIDE SEQUENCE [LARGE SCALE GENOMIC DNA]</scope>
</reference>
<dbReference type="Proteomes" id="UP000502823">
    <property type="component" value="Unassembled WGS sequence"/>
</dbReference>
<feature type="region of interest" description="Disordered" evidence="2">
    <location>
        <begin position="349"/>
        <end position="369"/>
    </location>
</feature>
<feature type="compositionally biased region" description="Acidic residues" evidence="2">
    <location>
        <begin position="107"/>
        <end position="118"/>
    </location>
</feature>